<protein>
    <submittedName>
        <fullName evidence="1">Uncharacterized protein</fullName>
    </submittedName>
</protein>
<dbReference type="EMBL" id="JAPFFL010000001">
    <property type="protein sequence ID" value="KAJ6750273.1"/>
    <property type="molecule type" value="Genomic_DNA"/>
</dbReference>
<name>A0A9Q0VKV8_SALVM</name>
<feature type="non-terminal residue" evidence="1">
    <location>
        <position position="53"/>
    </location>
</feature>
<reference evidence="1" key="2">
    <citation type="journal article" date="2023" name="Int. J. Mol. Sci.">
        <title>De Novo Assembly and Annotation of 11 Diverse Shrub Willow (Salix) Genomes Reveals Novel Gene Organization in Sex-Linked Regions.</title>
        <authorList>
            <person name="Hyden B."/>
            <person name="Feng K."/>
            <person name="Yates T.B."/>
            <person name="Jawdy S."/>
            <person name="Cereghino C."/>
            <person name="Smart L.B."/>
            <person name="Muchero W."/>
        </authorList>
    </citation>
    <scope>NUCLEOTIDE SEQUENCE [LARGE SCALE GENOMIC DNA]</scope>
    <source>
        <tissue evidence="1">Shoot tip</tissue>
    </source>
</reference>
<evidence type="ECO:0000313" key="1">
    <source>
        <dbReference type="EMBL" id="KAJ6750273.1"/>
    </source>
</evidence>
<organism evidence="1 2">
    <name type="scientific">Salix viminalis</name>
    <name type="common">Common osier</name>
    <name type="synonym">Basket willow</name>
    <dbReference type="NCBI Taxonomy" id="40686"/>
    <lineage>
        <taxon>Eukaryota</taxon>
        <taxon>Viridiplantae</taxon>
        <taxon>Streptophyta</taxon>
        <taxon>Embryophyta</taxon>
        <taxon>Tracheophyta</taxon>
        <taxon>Spermatophyta</taxon>
        <taxon>Magnoliopsida</taxon>
        <taxon>eudicotyledons</taxon>
        <taxon>Gunneridae</taxon>
        <taxon>Pentapetalae</taxon>
        <taxon>rosids</taxon>
        <taxon>fabids</taxon>
        <taxon>Malpighiales</taxon>
        <taxon>Salicaceae</taxon>
        <taxon>Saliceae</taxon>
        <taxon>Salix</taxon>
    </lineage>
</organism>
<gene>
    <name evidence="1" type="ORF">OIU85_000867</name>
</gene>
<dbReference type="OrthoDB" id="851651at2759"/>
<keyword evidence="2" id="KW-1185">Reference proteome</keyword>
<evidence type="ECO:0000313" key="2">
    <source>
        <dbReference type="Proteomes" id="UP001151529"/>
    </source>
</evidence>
<reference evidence="1" key="1">
    <citation type="submission" date="2022-11" db="EMBL/GenBank/DDBJ databases">
        <authorList>
            <person name="Hyden B.L."/>
            <person name="Feng K."/>
            <person name="Yates T."/>
            <person name="Jawdy S."/>
            <person name="Smart L.B."/>
            <person name="Muchero W."/>
        </authorList>
    </citation>
    <scope>NUCLEOTIDE SEQUENCE</scope>
    <source>
        <tissue evidence="1">Shoot tip</tissue>
    </source>
</reference>
<dbReference type="AlphaFoldDB" id="A0A9Q0VKV8"/>
<proteinExistence type="predicted"/>
<comment type="caution">
    <text evidence="1">The sequence shown here is derived from an EMBL/GenBank/DDBJ whole genome shotgun (WGS) entry which is preliminary data.</text>
</comment>
<accession>A0A9Q0VKV8</accession>
<dbReference type="Proteomes" id="UP001151529">
    <property type="component" value="Chromosome 16"/>
</dbReference>
<sequence>MGINERVWDSINEKADLHWPSLPWNHLVQWAASNIHHKKNTMSMIARLIMAAS</sequence>